<comment type="caution">
    <text evidence="2">The sequence shown here is derived from an EMBL/GenBank/DDBJ whole genome shotgun (WGS) entry which is preliminary data.</text>
</comment>
<keyword evidence="1" id="KW-1133">Transmembrane helix</keyword>
<dbReference type="EMBL" id="JANUGW010000005">
    <property type="protein sequence ID" value="MCS0581583.1"/>
    <property type="molecule type" value="Genomic_DNA"/>
</dbReference>
<dbReference type="Proteomes" id="UP001204151">
    <property type="component" value="Unassembled WGS sequence"/>
</dbReference>
<protein>
    <submittedName>
        <fullName evidence="2">Uncharacterized protein</fullName>
    </submittedName>
</protein>
<gene>
    <name evidence="2" type="ORF">NX784_08260</name>
</gene>
<feature type="transmembrane region" description="Helical" evidence="1">
    <location>
        <begin position="31"/>
        <end position="51"/>
    </location>
</feature>
<proteinExistence type="predicted"/>
<accession>A0ABT1ZNT9</accession>
<keyword evidence="1" id="KW-0812">Transmembrane</keyword>
<evidence type="ECO:0000256" key="1">
    <source>
        <dbReference type="SAM" id="Phobius"/>
    </source>
</evidence>
<evidence type="ECO:0000313" key="3">
    <source>
        <dbReference type="Proteomes" id="UP001204151"/>
    </source>
</evidence>
<keyword evidence="1" id="KW-0472">Membrane</keyword>
<sequence>MPGWSALYLAGDVALSAWMLRHEFRRRGRAALIATAELLGSVCLALPAFAYLDKDVAALFDDAALWGLFVVGLVALACFGWRDVRASLADPRTAWLAPRRRWLVTALGPGMMLAASVPEVWWGGLALAHAAP</sequence>
<dbReference type="RefSeq" id="WP_258816184.1">
    <property type="nucleotide sequence ID" value="NZ_JANUGW010000005.1"/>
</dbReference>
<name>A0ABT1ZNT9_9BURK</name>
<feature type="transmembrane region" description="Helical" evidence="1">
    <location>
        <begin position="63"/>
        <end position="81"/>
    </location>
</feature>
<evidence type="ECO:0000313" key="2">
    <source>
        <dbReference type="EMBL" id="MCS0581583.1"/>
    </source>
</evidence>
<organism evidence="2 3">
    <name type="scientific">Massilia pinisoli</name>
    <dbReference type="NCBI Taxonomy" id="1772194"/>
    <lineage>
        <taxon>Bacteria</taxon>
        <taxon>Pseudomonadati</taxon>
        <taxon>Pseudomonadota</taxon>
        <taxon>Betaproteobacteria</taxon>
        <taxon>Burkholderiales</taxon>
        <taxon>Oxalobacteraceae</taxon>
        <taxon>Telluria group</taxon>
        <taxon>Massilia</taxon>
    </lineage>
</organism>
<keyword evidence="3" id="KW-1185">Reference proteome</keyword>
<reference evidence="2 3" key="1">
    <citation type="submission" date="2022-08" db="EMBL/GenBank/DDBJ databases">
        <title>Reclassification of Massilia species as members of the genera Telluria, Duganella, Pseudoduganella, Mokoshia gen. nov. and Zemynaea gen. nov. using orthogonal and non-orthogonal genome-based approaches.</title>
        <authorList>
            <person name="Bowman J.P."/>
        </authorList>
    </citation>
    <scope>NUCLEOTIDE SEQUENCE [LARGE SCALE GENOMIC DNA]</scope>
    <source>
        <strain evidence="2 3">JCM 31316</strain>
    </source>
</reference>
<feature type="transmembrane region" description="Helical" evidence="1">
    <location>
        <begin position="102"/>
        <end position="122"/>
    </location>
</feature>